<evidence type="ECO:0000256" key="1">
    <source>
        <dbReference type="SAM" id="Phobius"/>
    </source>
</evidence>
<reference evidence="2 3" key="1">
    <citation type="submission" date="2019-09" db="EMBL/GenBank/DDBJ databases">
        <title>Draft genome sequence of Ginsengibacter sp. BR5-29.</title>
        <authorList>
            <person name="Im W.-T."/>
        </authorList>
    </citation>
    <scope>NUCLEOTIDE SEQUENCE [LARGE SCALE GENOMIC DNA]</scope>
    <source>
        <strain evidence="2 3">BR5-29</strain>
    </source>
</reference>
<keyword evidence="3" id="KW-1185">Reference proteome</keyword>
<accession>A0A5J5ID99</accession>
<organism evidence="2 3">
    <name type="scientific">Ginsengibacter hankyongi</name>
    <dbReference type="NCBI Taxonomy" id="2607284"/>
    <lineage>
        <taxon>Bacteria</taxon>
        <taxon>Pseudomonadati</taxon>
        <taxon>Bacteroidota</taxon>
        <taxon>Chitinophagia</taxon>
        <taxon>Chitinophagales</taxon>
        <taxon>Chitinophagaceae</taxon>
        <taxon>Ginsengibacter</taxon>
    </lineage>
</organism>
<keyword evidence="1" id="KW-1133">Transmembrane helix</keyword>
<keyword evidence="1" id="KW-0812">Transmembrane</keyword>
<dbReference type="Proteomes" id="UP000326903">
    <property type="component" value="Unassembled WGS sequence"/>
</dbReference>
<feature type="transmembrane region" description="Helical" evidence="1">
    <location>
        <begin position="54"/>
        <end position="77"/>
    </location>
</feature>
<evidence type="ECO:0000313" key="3">
    <source>
        <dbReference type="Proteomes" id="UP000326903"/>
    </source>
</evidence>
<keyword evidence="1" id="KW-0472">Membrane</keyword>
<dbReference type="RefSeq" id="WP_150416147.1">
    <property type="nucleotide sequence ID" value="NZ_VYQF01000006.1"/>
</dbReference>
<sequence length="140" mass="15496">MMHTEIFNHIHWLVVLIGGVAYFMLGSIWYTILFGKKWKAYNAVFINDSNANKGVAGIMITSFLFMFLSSLGLDILATRFGVFGWLGGFKLGALTGICFAAAAVHISYVYEKRPVGLHLINSLYNIAGNIIAAIIVCSWR</sequence>
<proteinExistence type="predicted"/>
<dbReference type="InterPro" id="IPR013879">
    <property type="entry name" value="DUF1761"/>
</dbReference>
<feature type="transmembrane region" description="Helical" evidence="1">
    <location>
        <begin position="89"/>
        <end position="110"/>
    </location>
</feature>
<dbReference type="Pfam" id="PF08570">
    <property type="entry name" value="DUF1761"/>
    <property type="match status" value="1"/>
</dbReference>
<feature type="transmembrane region" description="Helical" evidence="1">
    <location>
        <begin position="12"/>
        <end position="34"/>
    </location>
</feature>
<dbReference type="EMBL" id="VYQF01000006">
    <property type="protein sequence ID" value="KAA9037219.1"/>
    <property type="molecule type" value="Genomic_DNA"/>
</dbReference>
<gene>
    <name evidence="2" type="ORF">FW778_17480</name>
</gene>
<evidence type="ECO:0000313" key="2">
    <source>
        <dbReference type="EMBL" id="KAA9037219.1"/>
    </source>
</evidence>
<protein>
    <submittedName>
        <fullName evidence="2">DUF1761 domain-containing protein</fullName>
    </submittedName>
</protein>
<feature type="transmembrane region" description="Helical" evidence="1">
    <location>
        <begin position="122"/>
        <end position="139"/>
    </location>
</feature>
<name>A0A5J5ID99_9BACT</name>
<comment type="caution">
    <text evidence="2">The sequence shown here is derived from an EMBL/GenBank/DDBJ whole genome shotgun (WGS) entry which is preliminary data.</text>
</comment>
<dbReference type="AlphaFoldDB" id="A0A5J5ID99"/>